<feature type="binding site" evidence="5">
    <location>
        <position position="122"/>
    </location>
    <ligand>
        <name>ATP</name>
        <dbReference type="ChEBI" id="CHEBI:30616"/>
    </ligand>
</feature>
<keyword evidence="5 7" id="KW-0067">ATP-binding</keyword>
<comment type="pathway">
    <text evidence="5">Purine metabolism; AMP biosynthesis via salvage pathway; AMP from ADP: step 1/1.</text>
</comment>
<dbReference type="Pfam" id="PF00406">
    <property type="entry name" value="ADK"/>
    <property type="match status" value="1"/>
</dbReference>
<comment type="catalytic activity">
    <reaction evidence="5 7">
        <text>AMP + ATP = 2 ADP</text>
        <dbReference type="Rhea" id="RHEA:12973"/>
        <dbReference type="ChEBI" id="CHEBI:30616"/>
        <dbReference type="ChEBI" id="CHEBI:456215"/>
        <dbReference type="ChEBI" id="CHEBI:456216"/>
        <dbReference type="EC" id="2.7.4.3"/>
    </reaction>
</comment>
<sequence>MRILVSGPPAVGKTRQGILLSRELGLPHVSSGALIREAAAAGEPVARRLLDIVADGSLAPSEEITRLVLERLSAEDCRDGFVLDGFPRKWQEAEGLLDHLRPDAVFVLKADATILRERLDTRIRQGRADDDPRALRRRMDAYEQETRRAQLVFRLACVPVHAIDAAREAGDVSRDILSRLPAREPVDASAPCFS</sequence>
<keyword evidence="3 5" id="KW-0547">Nucleotide-binding</keyword>
<comment type="domain">
    <text evidence="5">Consists of three domains, a large central CORE domain and two small peripheral domains, NMPbind and LID, which undergo movements during catalysis. The LID domain closes over the site of phosphoryl transfer upon ATP binding. Assembling and dissambling the active center during each catalytic cycle provides an effective means to prevent ATP hydrolysis.</text>
</comment>
<gene>
    <name evidence="8" type="primary">adk_2</name>
    <name evidence="5" type="synonym">adk</name>
    <name evidence="8" type="ORF">BHAOGJBA_4491</name>
</gene>
<feature type="binding site" evidence="5">
    <location>
        <position position="36"/>
    </location>
    <ligand>
        <name>AMP</name>
        <dbReference type="ChEBI" id="CHEBI:456215"/>
    </ligand>
</feature>
<dbReference type="HAMAP" id="MF_00235">
    <property type="entry name" value="Adenylate_kinase_Adk"/>
    <property type="match status" value="1"/>
</dbReference>
<protein>
    <recommendedName>
        <fullName evidence="5 7">Adenylate kinase</fullName>
        <shortName evidence="5">AK</shortName>
        <ecNumber evidence="5 7">2.7.4.3</ecNumber>
    </recommendedName>
    <alternativeName>
        <fullName evidence="5">ATP-AMP transphosphorylase</fullName>
    </alternativeName>
    <alternativeName>
        <fullName evidence="5">ATP:AMP phosphotransferase</fullName>
    </alternativeName>
    <alternativeName>
        <fullName evidence="5">Adenylate monophosphate kinase</fullName>
    </alternativeName>
</protein>
<dbReference type="GO" id="GO:0044209">
    <property type="term" value="P:AMP salvage"/>
    <property type="evidence" value="ECO:0007669"/>
    <property type="project" value="UniProtKB-UniRule"/>
</dbReference>
<keyword evidence="5" id="KW-0963">Cytoplasm</keyword>
<dbReference type="PRINTS" id="PR00094">
    <property type="entry name" value="ADENYLTKNASE"/>
</dbReference>
<evidence type="ECO:0000256" key="2">
    <source>
        <dbReference type="ARBA" id="ARBA00022727"/>
    </source>
</evidence>
<dbReference type="SUPFAM" id="SSF52540">
    <property type="entry name" value="P-loop containing nucleoside triphosphate hydrolases"/>
    <property type="match status" value="1"/>
</dbReference>
<evidence type="ECO:0000256" key="5">
    <source>
        <dbReference type="HAMAP-Rule" id="MF_00235"/>
    </source>
</evidence>
<dbReference type="PANTHER" id="PTHR23359">
    <property type="entry name" value="NUCLEOTIDE KINASE"/>
    <property type="match status" value="1"/>
</dbReference>
<dbReference type="GO" id="GO:0005524">
    <property type="term" value="F:ATP binding"/>
    <property type="evidence" value="ECO:0007669"/>
    <property type="project" value="UniProtKB-UniRule"/>
</dbReference>
<feature type="region of interest" description="NMP" evidence="5">
    <location>
        <begin position="30"/>
        <end position="59"/>
    </location>
</feature>
<feature type="binding site" evidence="5">
    <location>
        <begin position="85"/>
        <end position="88"/>
    </location>
    <ligand>
        <name>AMP</name>
        <dbReference type="ChEBI" id="CHEBI:456215"/>
    </ligand>
</feature>
<dbReference type="GO" id="GO:0004017">
    <property type="term" value="F:AMP kinase activity"/>
    <property type="evidence" value="ECO:0007669"/>
    <property type="project" value="UniProtKB-UniRule"/>
</dbReference>
<dbReference type="GO" id="GO:0005737">
    <property type="term" value="C:cytoplasm"/>
    <property type="evidence" value="ECO:0007669"/>
    <property type="project" value="UniProtKB-SubCell"/>
</dbReference>
<evidence type="ECO:0000256" key="4">
    <source>
        <dbReference type="ARBA" id="ARBA00022777"/>
    </source>
</evidence>
<keyword evidence="4 5" id="KW-0418">Kinase</keyword>
<evidence type="ECO:0000256" key="1">
    <source>
        <dbReference type="ARBA" id="ARBA00022679"/>
    </source>
</evidence>
<feature type="binding site" evidence="5">
    <location>
        <position position="31"/>
    </location>
    <ligand>
        <name>AMP</name>
        <dbReference type="ChEBI" id="CHEBI:456215"/>
    </ligand>
</feature>
<name>A0AAV4ZRW8_9HYPH</name>
<dbReference type="EMBL" id="BPQO01000022">
    <property type="protein sequence ID" value="GJD90947.1"/>
    <property type="molecule type" value="Genomic_DNA"/>
</dbReference>
<accession>A0AAV4ZRW8</accession>
<proteinExistence type="inferred from homology"/>
<evidence type="ECO:0000256" key="3">
    <source>
        <dbReference type="ARBA" id="ARBA00022741"/>
    </source>
</evidence>
<dbReference type="InterPro" id="IPR027417">
    <property type="entry name" value="P-loop_NTPase"/>
</dbReference>
<dbReference type="CDD" id="cd01428">
    <property type="entry name" value="ADK"/>
    <property type="match status" value="1"/>
</dbReference>
<reference evidence="8" key="1">
    <citation type="journal article" date="2016" name="Front. Microbiol.">
        <title>Genome Sequence of the Piezophilic, Mesophilic Sulfate-Reducing Bacterium Desulfovibrio indicus J2T.</title>
        <authorList>
            <person name="Cao J."/>
            <person name="Maignien L."/>
            <person name="Shao Z."/>
            <person name="Alain K."/>
            <person name="Jebbar M."/>
        </authorList>
    </citation>
    <scope>NUCLEOTIDE SEQUENCE</scope>
    <source>
        <strain evidence="8">DSM 16372</strain>
    </source>
</reference>
<organism evidence="8 9">
    <name type="scientific">Methylobacterium hispanicum</name>
    <dbReference type="NCBI Taxonomy" id="270350"/>
    <lineage>
        <taxon>Bacteria</taxon>
        <taxon>Pseudomonadati</taxon>
        <taxon>Pseudomonadota</taxon>
        <taxon>Alphaproteobacteria</taxon>
        <taxon>Hyphomicrobiales</taxon>
        <taxon>Methylobacteriaceae</taxon>
        <taxon>Methylobacterium</taxon>
    </lineage>
</organism>
<dbReference type="AlphaFoldDB" id="A0AAV4ZRW8"/>
<evidence type="ECO:0000256" key="6">
    <source>
        <dbReference type="RuleBase" id="RU003330"/>
    </source>
</evidence>
<comment type="similarity">
    <text evidence="5 6">Belongs to the adenylate kinase family.</text>
</comment>
<evidence type="ECO:0000313" key="9">
    <source>
        <dbReference type="Proteomes" id="UP001055247"/>
    </source>
</evidence>
<comment type="subcellular location">
    <subcellularLocation>
        <location evidence="5 7">Cytoplasm</location>
    </subcellularLocation>
</comment>
<reference evidence="8" key="2">
    <citation type="submission" date="2021-08" db="EMBL/GenBank/DDBJ databases">
        <authorList>
            <person name="Tani A."/>
            <person name="Ola A."/>
            <person name="Ogura Y."/>
            <person name="Katsura K."/>
            <person name="Hayashi T."/>
        </authorList>
    </citation>
    <scope>NUCLEOTIDE SEQUENCE</scope>
    <source>
        <strain evidence="8">DSM 16372</strain>
    </source>
</reference>
<feature type="binding site" evidence="5">
    <location>
        <position position="167"/>
    </location>
    <ligand>
        <name>ATP</name>
        <dbReference type="ChEBI" id="CHEBI:30616"/>
    </ligand>
</feature>
<feature type="binding site" evidence="5">
    <location>
        <position position="127"/>
    </location>
    <ligand>
        <name>AMP</name>
        <dbReference type="ChEBI" id="CHEBI:456215"/>
    </ligand>
</feature>
<evidence type="ECO:0000256" key="7">
    <source>
        <dbReference type="RuleBase" id="RU003331"/>
    </source>
</evidence>
<keyword evidence="1 5" id="KW-0808">Transferase</keyword>
<keyword evidence="2 5" id="KW-0545">Nucleotide biosynthesis</keyword>
<comment type="caution">
    <text evidence="8">The sequence shown here is derived from an EMBL/GenBank/DDBJ whole genome shotgun (WGS) entry which is preliminary data.</text>
</comment>
<comment type="function">
    <text evidence="5">Catalyzes the reversible transfer of the terminal phosphate group between ATP and AMP. Plays an important role in cellular energy homeostasis and in adenine nucleotide metabolism.</text>
</comment>
<dbReference type="InterPro" id="IPR000850">
    <property type="entry name" value="Adenylat/UMP-CMP_kin"/>
</dbReference>
<dbReference type="Gene3D" id="3.40.50.300">
    <property type="entry name" value="P-loop containing nucleotide triphosphate hydrolases"/>
    <property type="match status" value="1"/>
</dbReference>
<feature type="binding site" evidence="5">
    <location>
        <position position="138"/>
    </location>
    <ligand>
        <name>AMP</name>
        <dbReference type="ChEBI" id="CHEBI:456215"/>
    </ligand>
</feature>
<evidence type="ECO:0000313" key="8">
    <source>
        <dbReference type="EMBL" id="GJD90947.1"/>
    </source>
</evidence>
<dbReference type="Proteomes" id="UP001055247">
    <property type="component" value="Unassembled WGS sequence"/>
</dbReference>
<dbReference type="RefSeq" id="WP_238231138.1">
    <property type="nucleotide sequence ID" value="NZ_BPQO01000022.1"/>
</dbReference>
<keyword evidence="9" id="KW-1185">Reference proteome</keyword>
<dbReference type="EC" id="2.7.4.3" evidence="5 7"/>
<comment type="subunit">
    <text evidence="5 7">Monomer.</text>
</comment>
<comment type="caution">
    <text evidence="5">Lacks conserved residue(s) required for the propagation of feature annotation.</text>
</comment>